<dbReference type="GO" id="GO:0000155">
    <property type="term" value="F:phosphorelay sensor kinase activity"/>
    <property type="evidence" value="ECO:0007669"/>
    <property type="project" value="InterPro"/>
</dbReference>
<dbReference type="Pfam" id="PF07494">
    <property type="entry name" value="Reg_prop"/>
    <property type="match status" value="1"/>
</dbReference>
<comment type="caution">
    <text evidence="4">The sequence shown here is derived from an EMBL/GenBank/DDBJ whole genome shotgun (WGS) entry which is preliminary data.</text>
</comment>
<dbReference type="InterPro" id="IPR050640">
    <property type="entry name" value="Bact_2-comp_sensor_kinase"/>
</dbReference>
<feature type="domain" description="Two component regulator three Y" evidence="3">
    <location>
        <begin position="688"/>
        <end position="747"/>
    </location>
</feature>
<proteinExistence type="predicted"/>
<dbReference type="Gene3D" id="2.130.10.10">
    <property type="entry name" value="YVTN repeat-like/Quinoprotein amine dehydrogenase"/>
    <property type="match status" value="3"/>
</dbReference>
<dbReference type="InterPro" id="IPR013783">
    <property type="entry name" value="Ig-like_fold"/>
</dbReference>
<dbReference type="Proteomes" id="UP000282985">
    <property type="component" value="Unassembled WGS sequence"/>
</dbReference>
<dbReference type="InterPro" id="IPR011123">
    <property type="entry name" value="Y_Y_Y"/>
</dbReference>
<dbReference type="OrthoDB" id="908907at2"/>
<dbReference type="InterPro" id="IPR036890">
    <property type="entry name" value="HATPase_C_sf"/>
</dbReference>
<dbReference type="InterPro" id="IPR015943">
    <property type="entry name" value="WD40/YVTN_repeat-like_dom_sf"/>
</dbReference>
<dbReference type="PANTHER" id="PTHR34220:SF7">
    <property type="entry name" value="SENSOR HISTIDINE KINASE YPDA"/>
    <property type="match status" value="1"/>
</dbReference>
<evidence type="ECO:0000313" key="5">
    <source>
        <dbReference type="Proteomes" id="UP000282985"/>
    </source>
</evidence>
<sequence length="1009" mass="117031">MNSNHLKRLLVVLITFGFISTIFANIQKHQSFSMKDGLPSNNVEDIFQDSHDVVWLATYAGLYEFTGSEIKFRSDLIKLQGERISDLCQLGNGDMLISVLGKGLFLFDGKSLTFLSRINKNLNCEINCLFADSLKNRILLGTTEGLIVLEKGKRGLVRNNNSNFRNINISKIRKIKDGFILYGNDNFPNLPIPIRFDRDKIIELSTADHIPTIELDYTILDSIDIGAQLWLKLPDKTLLCDILETVQNHHTKAYLLRYFQKGVEHRKVLTYDGKSFKDLSSASDLNSFFIQTLYGENDNWWMGTREQGLIFIPKSNFKYFDVKIEGIKNIKINDIASNKTGGVYLSTNSEILIFNDDVQVNRIKTEQLCKLISKKNICNCELKINNIAFDKEDKLWISSNKGFFTLNPRNFSLNYKGITSSENFIITGNGELLCHHKNELRFYSIDGKILDKPIYKFPKSSEIEISKILEKGNEVWIATKQMGILYFHEGHYQIFNRSNSGIHNIVNDMLFISDSTIIAGGNNGVIYKISIRKNQLEVIDSLSKRDGLKGVSIHGFQYLKDGSLWCGTNEGVHRFVYDTWHNDSTLDYRFWNAKDGYFDQTGNKSVVDKNQNIWVQTNNKLLKINTKLILVDESKRQLVLSKVQVRSQKWEMDSSRIDFWTKSPLNPIKLGYKENFVNFEFSYNFCENPSNVLYQYRLDGLEEKWTPWTDSNKTIYSNLPSGTYTLMAKAKNLSETSISDYSIEIQIETPWWRLWWFRIFLFLSIVFVLFICLFIYVRKIKRIEKRRTKQFRRNVGLKIKALQMQLGPHFLFNSLNSIQSYILEGKQELALEYLSDFSMVLRQNIDNANKDNVSLSEELTYLKYYLKLEQMRYSHCFKYEIEIGLNINPLTVKLPPMLIQPFLENAIKFGIGNSEKEGNLQISFQFQKDEYLKCVITDNGIGRKESKTRCTEREYKSYCEAVQITKNRIKLLNQVHSNGNKFYYQIDDMEDVSNSSAGTRVELGFPKIY</sequence>
<feature type="domain" description="Signal transduction histidine kinase internal region" evidence="2">
    <location>
        <begin position="798"/>
        <end position="875"/>
    </location>
</feature>
<evidence type="ECO:0000259" key="2">
    <source>
        <dbReference type="Pfam" id="PF06580"/>
    </source>
</evidence>
<dbReference type="InterPro" id="IPR011110">
    <property type="entry name" value="Reg_prop"/>
</dbReference>
<dbReference type="GO" id="GO:0016020">
    <property type="term" value="C:membrane"/>
    <property type="evidence" value="ECO:0007669"/>
    <property type="project" value="InterPro"/>
</dbReference>
<gene>
    <name evidence="4" type="ORF">DLK05_09285</name>
</gene>
<evidence type="ECO:0000313" key="4">
    <source>
        <dbReference type="EMBL" id="RUT78259.1"/>
    </source>
</evidence>
<dbReference type="Pfam" id="PF06580">
    <property type="entry name" value="His_kinase"/>
    <property type="match status" value="1"/>
</dbReference>
<protein>
    <recommendedName>
        <fullName evidence="6">Signal transduction histidine kinase internal region domain-containing protein</fullName>
    </recommendedName>
</protein>
<accession>A0A434AV74</accession>
<keyword evidence="1" id="KW-0472">Membrane</keyword>
<feature type="transmembrane region" description="Helical" evidence="1">
    <location>
        <begin position="755"/>
        <end position="777"/>
    </location>
</feature>
<reference evidence="4 5" key="1">
    <citation type="submission" date="2018-11" db="EMBL/GenBank/DDBJ databases">
        <title>Parancylomarina longa gen. nov., sp. nov., isolated from sediments of southern Okinawa.</title>
        <authorList>
            <person name="Fu T."/>
        </authorList>
    </citation>
    <scope>NUCLEOTIDE SEQUENCE [LARGE SCALE GENOMIC DNA]</scope>
    <source>
        <strain evidence="4 5">T3-2 S1-C</strain>
    </source>
</reference>
<keyword evidence="5" id="KW-1185">Reference proteome</keyword>
<dbReference type="Gene3D" id="3.30.565.10">
    <property type="entry name" value="Histidine kinase-like ATPase, C-terminal domain"/>
    <property type="match status" value="1"/>
</dbReference>
<keyword evidence="1" id="KW-0812">Transmembrane</keyword>
<evidence type="ECO:0008006" key="6">
    <source>
        <dbReference type="Google" id="ProtNLM"/>
    </source>
</evidence>
<dbReference type="AlphaFoldDB" id="A0A434AV74"/>
<evidence type="ECO:0000259" key="3">
    <source>
        <dbReference type="Pfam" id="PF07495"/>
    </source>
</evidence>
<organism evidence="4 5">
    <name type="scientific">Ancylomarina longa</name>
    <dbReference type="NCBI Taxonomy" id="2487017"/>
    <lineage>
        <taxon>Bacteria</taxon>
        <taxon>Pseudomonadati</taxon>
        <taxon>Bacteroidota</taxon>
        <taxon>Bacteroidia</taxon>
        <taxon>Marinilabiliales</taxon>
        <taxon>Marinifilaceae</taxon>
        <taxon>Ancylomarina</taxon>
    </lineage>
</organism>
<dbReference type="EMBL" id="RJJX01000010">
    <property type="protein sequence ID" value="RUT78259.1"/>
    <property type="molecule type" value="Genomic_DNA"/>
</dbReference>
<keyword evidence="1" id="KW-1133">Transmembrane helix</keyword>
<evidence type="ECO:0000256" key="1">
    <source>
        <dbReference type="SAM" id="Phobius"/>
    </source>
</evidence>
<dbReference type="RefSeq" id="WP_127343702.1">
    <property type="nucleotide sequence ID" value="NZ_RJJX01000010.1"/>
</dbReference>
<name>A0A434AV74_9BACT</name>
<dbReference type="SUPFAM" id="SSF55874">
    <property type="entry name" value="ATPase domain of HSP90 chaperone/DNA topoisomerase II/histidine kinase"/>
    <property type="match status" value="1"/>
</dbReference>
<dbReference type="Pfam" id="PF07495">
    <property type="entry name" value="Y_Y_Y"/>
    <property type="match status" value="1"/>
</dbReference>
<dbReference type="SUPFAM" id="SSF63829">
    <property type="entry name" value="Calcium-dependent phosphotriesterase"/>
    <property type="match status" value="1"/>
</dbReference>
<dbReference type="Gene3D" id="2.60.40.10">
    <property type="entry name" value="Immunoglobulins"/>
    <property type="match status" value="1"/>
</dbReference>
<dbReference type="InterPro" id="IPR010559">
    <property type="entry name" value="Sig_transdc_His_kin_internal"/>
</dbReference>
<dbReference type="PANTHER" id="PTHR34220">
    <property type="entry name" value="SENSOR HISTIDINE KINASE YPDA"/>
    <property type="match status" value="1"/>
</dbReference>